<reference evidence="2 3" key="1">
    <citation type="submission" date="2017-04" db="EMBL/GenBank/DDBJ databases">
        <authorList>
            <person name="Afonso C.L."/>
            <person name="Miller P.J."/>
            <person name="Scott M.A."/>
            <person name="Spackman E."/>
            <person name="Goraichik I."/>
            <person name="Dimitrov K.M."/>
            <person name="Suarez D.L."/>
            <person name="Swayne D.E."/>
        </authorList>
    </citation>
    <scope>NUCLEOTIDE SEQUENCE [LARGE SCALE GENOMIC DNA]</scope>
    <source>
        <strain evidence="2 3">DSM 11270</strain>
    </source>
</reference>
<dbReference type="RefSeq" id="WP_084052413.1">
    <property type="nucleotide sequence ID" value="NZ_FWWT01000012.1"/>
</dbReference>
<proteinExistence type="predicted"/>
<feature type="transmembrane region" description="Helical" evidence="1">
    <location>
        <begin position="21"/>
        <end position="43"/>
    </location>
</feature>
<evidence type="ECO:0000313" key="3">
    <source>
        <dbReference type="Proteomes" id="UP000192731"/>
    </source>
</evidence>
<evidence type="ECO:0000313" key="2">
    <source>
        <dbReference type="EMBL" id="SMB85026.1"/>
    </source>
</evidence>
<keyword evidence="1" id="KW-0472">Membrane</keyword>
<organism evidence="2 3">
    <name type="scientific">Desulfonispora thiosulfatigenes DSM 11270</name>
    <dbReference type="NCBI Taxonomy" id="656914"/>
    <lineage>
        <taxon>Bacteria</taxon>
        <taxon>Bacillati</taxon>
        <taxon>Bacillota</taxon>
        <taxon>Clostridia</taxon>
        <taxon>Eubacteriales</taxon>
        <taxon>Peptococcaceae</taxon>
        <taxon>Desulfonispora</taxon>
    </lineage>
</organism>
<accession>A0A1W1UVG7</accession>
<dbReference type="Proteomes" id="UP000192731">
    <property type="component" value="Unassembled WGS sequence"/>
</dbReference>
<keyword evidence="3" id="KW-1185">Reference proteome</keyword>
<dbReference type="AlphaFoldDB" id="A0A1W1UVG7"/>
<sequence>MKKIDSQKDNNIKKVKKKRSIFVTVNIIILVLVLIAAVTTIFMDPGNMSDGDYGAGDYYYTDLEGFEKIFYTMNLGTNHPIIFFSLFLGWGLICWRILKYFDKRF</sequence>
<dbReference type="EMBL" id="FWWT01000012">
    <property type="protein sequence ID" value="SMB85026.1"/>
    <property type="molecule type" value="Genomic_DNA"/>
</dbReference>
<gene>
    <name evidence="2" type="ORF">SAMN00017405_1589</name>
</gene>
<protein>
    <submittedName>
        <fullName evidence="2">Uncharacterized protein</fullName>
    </submittedName>
</protein>
<keyword evidence="1" id="KW-1133">Transmembrane helix</keyword>
<keyword evidence="1" id="KW-0812">Transmembrane</keyword>
<name>A0A1W1UVG7_DESTI</name>
<evidence type="ECO:0000256" key="1">
    <source>
        <dbReference type="SAM" id="Phobius"/>
    </source>
</evidence>
<feature type="transmembrane region" description="Helical" evidence="1">
    <location>
        <begin position="81"/>
        <end position="98"/>
    </location>
</feature>